<name>A0A1J4K621_9EUKA</name>
<dbReference type="AlphaFoldDB" id="A0A1J4K621"/>
<keyword evidence="1" id="KW-0472">Membrane</keyword>
<dbReference type="VEuPathDB" id="TrichDB:TRFO_27216"/>
<accession>A0A1J4K621</accession>
<keyword evidence="1" id="KW-1133">Transmembrane helix</keyword>
<reference evidence="2" key="1">
    <citation type="submission" date="2016-10" db="EMBL/GenBank/DDBJ databases">
        <authorList>
            <person name="Benchimol M."/>
            <person name="Almeida L.G."/>
            <person name="Vasconcelos A.T."/>
            <person name="Perreira-Neves A."/>
            <person name="Rosa I.A."/>
            <person name="Tasca T."/>
            <person name="Bogo M.R."/>
            <person name="de Souza W."/>
        </authorList>
    </citation>
    <scope>NUCLEOTIDE SEQUENCE [LARGE SCALE GENOMIC DNA]</scope>
    <source>
        <strain evidence="2">K</strain>
    </source>
</reference>
<keyword evidence="3" id="KW-1185">Reference proteome</keyword>
<sequence>MQKGITPFSKWLLHIILSIFLFVSTAYKLFDFYDKYKAFLPSLNSKISKIRNRPPIIPIFTETNKNSVKFFQENIANEFPGLPPEHFVETDYDGNMKSAIVGLISKYSVDYIKPFFLSLACTGYNGAVIIFYRNIPNETMEFLVNVSSVYEMQLISVTSGKPYISTNLEIHRYKNRQLTVEHFPVNLSLCDYCYHHFVKNDERVEIWYCLNENHFFDEYELLLFTDVGDVIIQNDIRNYNYSKGIYISEEARYPIEKDPYWIYEWAPSAHLNYSKYPKLTIICVGTIMLYGRESFCFLKDLHDQIKDREHLIVNHPNYQGAIQMFVHNKTKTYPPGFLHFNTNDYGITDTVGLYRAHLQLLQEKFNIHGNLYTLQYHDQNYVLYNLDFVKFAVIHHIRYRGETIEKTLPGLYNLCLHYYPKIHQEFIQ</sequence>
<evidence type="ECO:0000256" key="1">
    <source>
        <dbReference type="SAM" id="Phobius"/>
    </source>
</evidence>
<dbReference type="EMBL" id="MLAK01000768">
    <property type="protein sequence ID" value="OHT05148.1"/>
    <property type="molecule type" value="Genomic_DNA"/>
</dbReference>
<protein>
    <submittedName>
        <fullName evidence="2">Uncharacterized protein</fullName>
    </submittedName>
</protein>
<comment type="caution">
    <text evidence="2">The sequence shown here is derived from an EMBL/GenBank/DDBJ whole genome shotgun (WGS) entry which is preliminary data.</text>
</comment>
<organism evidence="2 3">
    <name type="scientific">Tritrichomonas foetus</name>
    <dbReference type="NCBI Taxonomy" id="1144522"/>
    <lineage>
        <taxon>Eukaryota</taxon>
        <taxon>Metamonada</taxon>
        <taxon>Parabasalia</taxon>
        <taxon>Tritrichomonadida</taxon>
        <taxon>Tritrichomonadidae</taxon>
        <taxon>Tritrichomonas</taxon>
    </lineage>
</organism>
<evidence type="ECO:0000313" key="2">
    <source>
        <dbReference type="EMBL" id="OHT05148.1"/>
    </source>
</evidence>
<gene>
    <name evidence="2" type="ORF">TRFO_27216</name>
</gene>
<feature type="transmembrane region" description="Helical" evidence="1">
    <location>
        <begin position="12"/>
        <end position="30"/>
    </location>
</feature>
<dbReference type="RefSeq" id="XP_068358284.1">
    <property type="nucleotide sequence ID" value="XM_068505402.1"/>
</dbReference>
<proteinExistence type="predicted"/>
<dbReference type="GeneID" id="94840106"/>
<dbReference type="Proteomes" id="UP000179807">
    <property type="component" value="Unassembled WGS sequence"/>
</dbReference>
<evidence type="ECO:0000313" key="3">
    <source>
        <dbReference type="Proteomes" id="UP000179807"/>
    </source>
</evidence>
<keyword evidence="1" id="KW-0812">Transmembrane</keyword>